<evidence type="ECO:0000313" key="8">
    <source>
        <dbReference type="EMBL" id="SDC63057.1"/>
    </source>
</evidence>
<comment type="subcellular location">
    <subcellularLocation>
        <location evidence="1">Cell outer membrane</location>
    </subcellularLocation>
</comment>
<reference evidence="8 9" key="1">
    <citation type="submission" date="2016-10" db="EMBL/GenBank/DDBJ databases">
        <authorList>
            <person name="de Groot N.N."/>
        </authorList>
    </citation>
    <scope>NUCLEOTIDE SEQUENCE [LARGE SCALE GENOMIC DNA]</scope>
    <source>
        <strain evidence="8 9">R5</strain>
    </source>
</reference>
<keyword evidence="3" id="KW-0472">Membrane</keyword>
<comment type="similarity">
    <text evidence="5">Belongs to the Omp25/RopB family.</text>
</comment>
<sequence>MKKFLLATAAVAAAVAAFGATAEAADLGSRGYYQKAPAPVYAAPLYNWTGFYLGGHLGGVFSQNNNFNGLALSDSDARFMGGVQAGYDWQLSPMWVIGLEGQYSWVGGHQLNAIFPGGYVYNNNQRGIGSITGRVGYTWGPGLIYVKGGYAYSDNNETVTLGGAPVGFTLSDNHSNGWTIGGGAEYMFAPNWSAKVEYQYYDFGDSRFTAPGALVPVGNFHNDEHTVKAGLNYRFNLGNLGGPAYGRY</sequence>
<feature type="chain" id="PRO_5011540034" evidence="6">
    <location>
        <begin position="25"/>
        <end position="248"/>
    </location>
</feature>
<evidence type="ECO:0000259" key="7">
    <source>
        <dbReference type="Pfam" id="PF13505"/>
    </source>
</evidence>
<dbReference type="PANTHER" id="PTHR34001:SF3">
    <property type="entry name" value="BLL7405 PROTEIN"/>
    <property type="match status" value="1"/>
</dbReference>
<dbReference type="Pfam" id="PF13505">
    <property type="entry name" value="OMP_b-brl"/>
    <property type="match status" value="1"/>
</dbReference>
<dbReference type="Proteomes" id="UP000199245">
    <property type="component" value="Unassembled WGS sequence"/>
</dbReference>
<evidence type="ECO:0000313" key="9">
    <source>
        <dbReference type="Proteomes" id="UP000199245"/>
    </source>
</evidence>
<evidence type="ECO:0000256" key="1">
    <source>
        <dbReference type="ARBA" id="ARBA00004442"/>
    </source>
</evidence>
<organism evidence="8 9">
    <name type="scientific">Bradyrhizobium brasilense</name>
    <dbReference type="NCBI Taxonomy" id="1419277"/>
    <lineage>
        <taxon>Bacteria</taxon>
        <taxon>Pseudomonadati</taxon>
        <taxon>Pseudomonadota</taxon>
        <taxon>Alphaproteobacteria</taxon>
        <taxon>Hyphomicrobiales</taxon>
        <taxon>Nitrobacteraceae</taxon>
        <taxon>Bradyrhizobium</taxon>
    </lineage>
</organism>
<dbReference type="EMBL" id="FMZW01000004">
    <property type="protein sequence ID" value="SDC63057.1"/>
    <property type="molecule type" value="Genomic_DNA"/>
</dbReference>
<accession>A0A1G6N6N6</accession>
<name>A0A1G6N6N6_9BRAD</name>
<feature type="domain" description="Outer membrane protein beta-barrel" evidence="7">
    <location>
        <begin position="39"/>
        <end position="235"/>
    </location>
</feature>
<dbReference type="SUPFAM" id="SSF56925">
    <property type="entry name" value="OMPA-like"/>
    <property type="match status" value="1"/>
</dbReference>
<feature type="signal peptide" evidence="6">
    <location>
        <begin position="1"/>
        <end position="24"/>
    </location>
</feature>
<dbReference type="RefSeq" id="WP_092080828.1">
    <property type="nucleotide sequence ID" value="NZ_FMZW01000004.1"/>
</dbReference>
<keyword evidence="2 6" id="KW-0732">Signal</keyword>
<protein>
    <submittedName>
        <fullName evidence="8">Outer membrane immunogenic protein</fullName>
    </submittedName>
</protein>
<evidence type="ECO:0000256" key="4">
    <source>
        <dbReference type="ARBA" id="ARBA00023237"/>
    </source>
</evidence>
<dbReference type="GO" id="GO:0009279">
    <property type="term" value="C:cell outer membrane"/>
    <property type="evidence" value="ECO:0007669"/>
    <property type="project" value="UniProtKB-SubCell"/>
</dbReference>
<proteinExistence type="inferred from homology"/>
<evidence type="ECO:0000256" key="3">
    <source>
        <dbReference type="ARBA" id="ARBA00023136"/>
    </source>
</evidence>
<dbReference type="InterPro" id="IPR011250">
    <property type="entry name" value="OMP/PagP_B-barrel"/>
</dbReference>
<evidence type="ECO:0000256" key="5">
    <source>
        <dbReference type="ARBA" id="ARBA00038306"/>
    </source>
</evidence>
<dbReference type="Gene3D" id="2.40.160.20">
    <property type="match status" value="1"/>
</dbReference>
<dbReference type="AlphaFoldDB" id="A0A1G6N6N6"/>
<evidence type="ECO:0000256" key="2">
    <source>
        <dbReference type="ARBA" id="ARBA00022729"/>
    </source>
</evidence>
<dbReference type="InterPro" id="IPR051692">
    <property type="entry name" value="OMP-like"/>
</dbReference>
<dbReference type="PANTHER" id="PTHR34001">
    <property type="entry name" value="BLL7405 PROTEIN"/>
    <property type="match status" value="1"/>
</dbReference>
<dbReference type="InterPro" id="IPR027385">
    <property type="entry name" value="Beta-barrel_OMP"/>
</dbReference>
<keyword evidence="4" id="KW-0998">Cell outer membrane</keyword>
<gene>
    <name evidence="8" type="ORF">SAMN05216337_100422</name>
</gene>
<evidence type="ECO:0000256" key="6">
    <source>
        <dbReference type="SAM" id="SignalP"/>
    </source>
</evidence>